<evidence type="ECO:0000256" key="1">
    <source>
        <dbReference type="ARBA" id="ARBA00001947"/>
    </source>
</evidence>
<feature type="domain" description="Succinylglutamate desuccinylase/Aspartoacylase catalytic" evidence="5">
    <location>
        <begin position="46"/>
        <end position="226"/>
    </location>
</feature>
<comment type="caution">
    <text evidence="6">The sequence shown here is derived from an EMBL/GenBank/DDBJ whole genome shotgun (WGS) entry which is preliminary data.</text>
</comment>
<name>A0ABT8F8S7_9BACT</name>
<evidence type="ECO:0000259" key="5">
    <source>
        <dbReference type="Pfam" id="PF24827"/>
    </source>
</evidence>
<evidence type="ECO:0000256" key="3">
    <source>
        <dbReference type="ARBA" id="ARBA00022801"/>
    </source>
</evidence>
<dbReference type="Pfam" id="PF24827">
    <property type="entry name" value="AstE_AspA_cat"/>
    <property type="match status" value="1"/>
</dbReference>
<gene>
    <name evidence="6" type="ORF">QWY31_14155</name>
</gene>
<keyword evidence="7" id="KW-1185">Reference proteome</keyword>
<keyword evidence="3" id="KW-0378">Hydrolase</keyword>
<dbReference type="Proteomes" id="UP001168552">
    <property type="component" value="Unassembled WGS sequence"/>
</dbReference>
<dbReference type="PIRSF" id="PIRSF039012">
    <property type="entry name" value="ASP"/>
    <property type="match status" value="1"/>
</dbReference>
<dbReference type="Gene3D" id="3.40.630.10">
    <property type="entry name" value="Zn peptidases"/>
    <property type="match status" value="1"/>
</dbReference>
<dbReference type="SUPFAM" id="SSF53187">
    <property type="entry name" value="Zn-dependent exopeptidases"/>
    <property type="match status" value="1"/>
</dbReference>
<keyword evidence="4" id="KW-0862">Zinc</keyword>
<evidence type="ECO:0000256" key="2">
    <source>
        <dbReference type="ARBA" id="ARBA00022723"/>
    </source>
</evidence>
<proteinExistence type="predicted"/>
<evidence type="ECO:0000313" key="7">
    <source>
        <dbReference type="Proteomes" id="UP001168552"/>
    </source>
</evidence>
<reference evidence="6" key="1">
    <citation type="submission" date="2023-06" db="EMBL/GenBank/DDBJ databases">
        <title>Cytophagales bacterium Strain LB-30, isolated from soil.</title>
        <authorList>
            <person name="Liu B."/>
        </authorList>
    </citation>
    <scope>NUCLEOTIDE SEQUENCE</scope>
    <source>
        <strain evidence="6">LB-30</strain>
    </source>
</reference>
<evidence type="ECO:0000256" key="4">
    <source>
        <dbReference type="ARBA" id="ARBA00022833"/>
    </source>
</evidence>
<sequence length="313" mass="33985">MKALSVKINGVNIAPGSSHRLAIAIARLPSQTLIDLPIYVYRAKKPGPHILLTAGIHGDEINGVASLRQLIAEKALLPDCGMVVAIPLVNVYGFIQNSRYLPDGKDLNRSFPGGKTGSLARQIAHILMTEVIPVVDFGIDFHTGGNQLSNYPHVRAMLSETSNKDLSLAMGAPFVANSEFIDKSFRKEAWKKGRNILVFEGGESQRIDPLTVAEGTQCVKRLMQHLGMKSFNLPVRQSVVLTDLTWLRAKISGVFLNKVSLGESVVKGQVIGEVVDPYGETTWQIKSTQKGYLIGINHAAVVNAGDALYHIGI</sequence>
<evidence type="ECO:0000313" key="6">
    <source>
        <dbReference type="EMBL" id="MDN4166649.1"/>
    </source>
</evidence>
<dbReference type="PANTHER" id="PTHR37326">
    <property type="entry name" value="BLL3975 PROTEIN"/>
    <property type="match status" value="1"/>
</dbReference>
<dbReference type="PANTHER" id="PTHR37326:SF2">
    <property type="entry name" value="SUCCINYLGLUTAMATE DESUCCINYLASE_ASPARTOACYLASE FAMILY PROTEIN"/>
    <property type="match status" value="1"/>
</dbReference>
<dbReference type="InterPro" id="IPR053138">
    <property type="entry name" value="N-alpha-Ac-DABA_deacetylase"/>
</dbReference>
<dbReference type="InterPro" id="IPR043795">
    <property type="entry name" value="N-alpha-Ac-DABA-like"/>
</dbReference>
<organism evidence="6 7">
    <name type="scientific">Shiella aurantiaca</name>
    <dbReference type="NCBI Taxonomy" id="3058365"/>
    <lineage>
        <taxon>Bacteria</taxon>
        <taxon>Pseudomonadati</taxon>
        <taxon>Bacteroidota</taxon>
        <taxon>Cytophagia</taxon>
        <taxon>Cytophagales</taxon>
        <taxon>Shiellaceae</taxon>
        <taxon>Shiella</taxon>
    </lineage>
</organism>
<protein>
    <submittedName>
        <fullName evidence="6">Succinylglutamate desuccinylase/aspartoacylase family protein</fullName>
    </submittedName>
</protein>
<accession>A0ABT8F8S7</accession>
<dbReference type="CDD" id="cd06251">
    <property type="entry name" value="M14_ASTE_ASPA-like"/>
    <property type="match status" value="1"/>
</dbReference>
<keyword evidence="2" id="KW-0479">Metal-binding</keyword>
<dbReference type="InterPro" id="IPR055438">
    <property type="entry name" value="AstE_AspA_cat"/>
</dbReference>
<dbReference type="EMBL" id="JAUHJS010000007">
    <property type="protein sequence ID" value="MDN4166649.1"/>
    <property type="molecule type" value="Genomic_DNA"/>
</dbReference>
<comment type="cofactor">
    <cofactor evidence="1">
        <name>Zn(2+)</name>
        <dbReference type="ChEBI" id="CHEBI:29105"/>
    </cofactor>
</comment>
<dbReference type="RefSeq" id="WP_320005187.1">
    <property type="nucleotide sequence ID" value="NZ_JAUHJS010000007.1"/>
</dbReference>